<evidence type="ECO:0000313" key="1">
    <source>
        <dbReference type="EMBL" id="GGE65691.1"/>
    </source>
</evidence>
<evidence type="ECO:0000313" key="4">
    <source>
        <dbReference type="Proteomes" id="UP000622648"/>
    </source>
</evidence>
<keyword evidence="4" id="KW-1185">Reference proteome</keyword>
<comment type="caution">
    <text evidence="2">The sequence shown here is derived from an EMBL/GenBank/DDBJ whole genome shotgun (WGS) entry which is preliminary data.</text>
</comment>
<accession>A0A4R2HBI1</accession>
<evidence type="ECO:0000313" key="2">
    <source>
        <dbReference type="EMBL" id="TCO22587.1"/>
    </source>
</evidence>
<reference evidence="4" key="2">
    <citation type="journal article" date="2019" name="Int. J. Syst. Evol. Microbiol.">
        <title>The Global Catalogue of Microorganisms (GCM) 10K type strain sequencing project: providing services to taxonomists for standard genome sequencing and annotation.</title>
        <authorList>
            <consortium name="The Broad Institute Genomics Platform"/>
            <consortium name="The Broad Institute Genome Sequencing Center for Infectious Disease"/>
            <person name="Wu L."/>
            <person name="Ma J."/>
        </authorList>
    </citation>
    <scope>NUCLEOTIDE SEQUENCE [LARGE SCALE GENOMIC DNA]</scope>
    <source>
        <strain evidence="4">CGMCC 1.15644</strain>
    </source>
</reference>
<dbReference type="EMBL" id="BMJO01000006">
    <property type="protein sequence ID" value="GGE65691.1"/>
    <property type="molecule type" value="Genomic_DNA"/>
</dbReference>
<dbReference type="AlphaFoldDB" id="A0A4R2HBI1"/>
<dbReference type="RefSeq" id="WP_132534548.1">
    <property type="nucleotide sequence ID" value="NZ_BMJO01000006.1"/>
</dbReference>
<dbReference type="Proteomes" id="UP000622648">
    <property type="component" value="Unassembled WGS sequence"/>
</dbReference>
<name>A0A4R2HBI1_9SPHI</name>
<reference evidence="1" key="1">
    <citation type="journal article" date="2014" name="Int. J. Syst. Evol. Microbiol.">
        <title>Complete genome of a new Firmicutes species belonging to the dominant human colonic microbiota ('Ruminococcus bicirculans') reveals two chromosomes and a selective capacity to utilize plant glucans.</title>
        <authorList>
            <consortium name="NISC Comparative Sequencing Program"/>
            <person name="Wegmann U."/>
            <person name="Louis P."/>
            <person name="Goesmann A."/>
            <person name="Henrissat B."/>
            <person name="Duncan S.H."/>
            <person name="Flint H.J."/>
        </authorList>
    </citation>
    <scope>NUCLEOTIDE SEQUENCE</scope>
    <source>
        <strain evidence="1">CGMCC 1.15644</strain>
    </source>
</reference>
<dbReference type="OrthoDB" id="680758at2"/>
<organism evidence="2 3">
    <name type="scientific">Pedobacter psychrotolerans</name>
    <dbReference type="NCBI Taxonomy" id="1843235"/>
    <lineage>
        <taxon>Bacteria</taxon>
        <taxon>Pseudomonadati</taxon>
        <taxon>Bacteroidota</taxon>
        <taxon>Sphingobacteriia</taxon>
        <taxon>Sphingobacteriales</taxon>
        <taxon>Sphingobacteriaceae</taxon>
        <taxon>Pedobacter</taxon>
    </lineage>
</organism>
<reference evidence="1" key="4">
    <citation type="submission" date="2024-05" db="EMBL/GenBank/DDBJ databases">
        <authorList>
            <person name="Sun Q."/>
            <person name="Zhou Y."/>
        </authorList>
    </citation>
    <scope>NUCLEOTIDE SEQUENCE</scope>
    <source>
        <strain evidence="1">CGMCC 1.15644</strain>
    </source>
</reference>
<protein>
    <submittedName>
        <fullName evidence="2">Uncharacterized protein</fullName>
    </submittedName>
</protein>
<evidence type="ECO:0000313" key="3">
    <source>
        <dbReference type="Proteomes" id="UP000295684"/>
    </source>
</evidence>
<sequence>MTITHDNVKLGPPTNPDNMLTVPYSSLTTPLITSGFPFVANNGRFGTLTFEAGKSKLFLIRDKNNLITTTPRGTALSGELTDLSQFFQ</sequence>
<proteinExistence type="predicted"/>
<gene>
    <name evidence="2" type="ORF">EV200_106229</name>
    <name evidence="1" type="ORF">GCM10011413_35220</name>
</gene>
<dbReference type="EMBL" id="SLWO01000006">
    <property type="protein sequence ID" value="TCO22587.1"/>
    <property type="molecule type" value="Genomic_DNA"/>
</dbReference>
<reference evidence="2 3" key="3">
    <citation type="submission" date="2019-03" db="EMBL/GenBank/DDBJ databases">
        <title>Genomic Encyclopedia of Type Strains, Phase IV (KMG-IV): sequencing the most valuable type-strain genomes for metagenomic binning, comparative biology and taxonomic classification.</title>
        <authorList>
            <person name="Goeker M."/>
        </authorList>
    </citation>
    <scope>NUCLEOTIDE SEQUENCE [LARGE SCALE GENOMIC DNA]</scope>
    <source>
        <strain evidence="2 3">DSM 103236</strain>
    </source>
</reference>
<dbReference type="Proteomes" id="UP000295684">
    <property type="component" value="Unassembled WGS sequence"/>
</dbReference>